<protein>
    <recommendedName>
        <fullName evidence="4">Large ribosomal subunit protein bL28m</fullName>
    </recommendedName>
    <alternativeName>
        <fullName evidence="5">39S ribosomal protein L28, mitochondrial</fullName>
    </alternativeName>
</protein>
<evidence type="ECO:0000256" key="5">
    <source>
        <dbReference type="ARBA" id="ARBA00035538"/>
    </source>
</evidence>
<evidence type="ECO:0000256" key="6">
    <source>
        <dbReference type="SAM" id="MobiDB-lite"/>
    </source>
</evidence>
<keyword evidence="2 7" id="KW-0689">Ribosomal protein</keyword>
<reference evidence="7" key="2">
    <citation type="submission" date="2014-07" db="EMBL/GenBank/DDBJ databases">
        <authorList>
            <person name="Hull J."/>
        </authorList>
    </citation>
    <scope>NUCLEOTIDE SEQUENCE</scope>
</reference>
<dbReference type="EMBL" id="GBRD01005800">
    <property type="protein sequence ID" value="JAG60021.1"/>
    <property type="molecule type" value="Transcribed_RNA"/>
</dbReference>
<dbReference type="SUPFAM" id="SSF143800">
    <property type="entry name" value="L28p-like"/>
    <property type="match status" value="1"/>
</dbReference>
<dbReference type="EMBL" id="GBHO01007864">
    <property type="protein sequence ID" value="JAG35740.1"/>
    <property type="molecule type" value="Transcribed_RNA"/>
</dbReference>
<dbReference type="PANTHER" id="PTHR13528">
    <property type="entry name" value="39S RIBOSOMAL PROTEIN L28, MITOCHONDRIAL"/>
    <property type="match status" value="1"/>
</dbReference>
<dbReference type="EMBL" id="GDHC01012509">
    <property type="protein sequence ID" value="JAQ06120.1"/>
    <property type="molecule type" value="Transcribed_RNA"/>
</dbReference>
<sequence length="273" mass="31849">MSSIRVAANKLYKFKAPDLLSTDGAKLPEAYKNFYKEWKLTRPAPVHYVPPQSKWIRDEETGEVKRVADIPIPVKYVPESHKGIWGGEGVIKGFQKRDPQKTRVPHYWVPNLKKSAVYSEILNKRMEVTVTERTIDLILENYGFDNYILKTKACDLQSHLAVKLKRRMLQALHHKTLYPDDPVKREEVFNKYKHFLEPYSAEDIEWYGLNFHEALAHYDKIQAKNNKPVPMKHGLRLLYIQKLVNKQSEETEEDVPSTASSSWVNKLNPFSKK</sequence>
<dbReference type="GO" id="GO:0005762">
    <property type="term" value="C:mitochondrial large ribosomal subunit"/>
    <property type="evidence" value="ECO:0007669"/>
    <property type="project" value="TreeGrafter"/>
</dbReference>
<dbReference type="AlphaFoldDB" id="A0A0A9Z1Q8"/>
<evidence type="ECO:0000313" key="8">
    <source>
        <dbReference type="EMBL" id="JAG60021.1"/>
    </source>
</evidence>
<organism evidence="7">
    <name type="scientific">Lygus hesperus</name>
    <name type="common">Western plant bug</name>
    <dbReference type="NCBI Taxonomy" id="30085"/>
    <lineage>
        <taxon>Eukaryota</taxon>
        <taxon>Metazoa</taxon>
        <taxon>Ecdysozoa</taxon>
        <taxon>Arthropoda</taxon>
        <taxon>Hexapoda</taxon>
        <taxon>Insecta</taxon>
        <taxon>Pterygota</taxon>
        <taxon>Neoptera</taxon>
        <taxon>Paraneoptera</taxon>
        <taxon>Hemiptera</taxon>
        <taxon>Heteroptera</taxon>
        <taxon>Panheteroptera</taxon>
        <taxon>Cimicomorpha</taxon>
        <taxon>Miridae</taxon>
        <taxon>Mirini</taxon>
        <taxon>Lygus</taxon>
    </lineage>
</organism>
<reference evidence="8" key="3">
    <citation type="submission" date="2014-09" db="EMBL/GenBank/DDBJ databases">
        <authorList>
            <person name="Magalhaes I.L.F."/>
            <person name="Oliveira U."/>
            <person name="Santos F.R."/>
            <person name="Vidigal T.H.D.A."/>
            <person name="Brescovit A.D."/>
            <person name="Santos A.J."/>
        </authorList>
    </citation>
    <scope>NUCLEOTIDE SEQUENCE</scope>
</reference>
<reference evidence="9" key="4">
    <citation type="journal article" date="2016" name="Gigascience">
        <title>De novo construction of an expanded transcriptome assembly for the western tarnished plant bug, Lygus hesperus.</title>
        <authorList>
            <person name="Tassone E.E."/>
            <person name="Geib S.M."/>
            <person name="Hall B."/>
            <person name="Fabrick J.A."/>
            <person name="Brent C.S."/>
            <person name="Hull J.J."/>
        </authorList>
    </citation>
    <scope>NUCLEOTIDE SEQUENCE</scope>
</reference>
<evidence type="ECO:0000313" key="9">
    <source>
        <dbReference type="EMBL" id="JAQ06120.1"/>
    </source>
</evidence>
<gene>
    <name evidence="7" type="primary">mRpL28</name>
    <name evidence="9" type="synonym">mRpL28_0</name>
    <name evidence="7" type="ORF">CM83_29203</name>
    <name evidence="9" type="ORF">g.82457</name>
</gene>
<evidence type="ECO:0000256" key="2">
    <source>
        <dbReference type="ARBA" id="ARBA00022980"/>
    </source>
</evidence>
<evidence type="ECO:0000256" key="4">
    <source>
        <dbReference type="ARBA" id="ARBA00035269"/>
    </source>
</evidence>
<evidence type="ECO:0000313" key="7">
    <source>
        <dbReference type="EMBL" id="JAG35740.1"/>
    </source>
</evidence>
<feature type="region of interest" description="Disordered" evidence="6">
    <location>
        <begin position="249"/>
        <end position="273"/>
    </location>
</feature>
<comment type="similarity">
    <text evidence="1">Belongs to the bacterial ribosomal protein bL28 family.</text>
</comment>
<name>A0A0A9Z1Q8_LYGHE</name>
<keyword evidence="3" id="KW-0687">Ribonucleoprotein</keyword>
<dbReference type="InterPro" id="IPR026569">
    <property type="entry name" value="Ribosomal_bL28"/>
</dbReference>
<reference evidence="7" key="1">
    <citation type="journal article" date="2014" name="PLoS ONE">
        <title>Transcriptome-Based Identification of ABC Transporters in the Western Tarnished Plant Bug Lygus hesperus.</title>
        <authorList>
            <person name="Hull J.J."/>
            <person name="Chaney K."/>
            <person name="Geib S.M."/>
            <person name="Fabrick J.A."/>
            <person name="Brent C.S."/>
            <person name="Walsh D."/>
            <person name="Lavine L.C."/>
        </authorList>
    </citation>
    <scope>NUCLEOTIDE SEQUENCE</scope>
</reference>
<dbReference type="InterPro" id="IPR034704">
    <property type="entry name" value="Ribosomal_bL28/bL31-like_sf"/>
</dbReference>
<evidence type="ECO:0000256" key="1">
    <source>
        <dbReference type="ARBA" id="ARBA00008760"/>
    </source>
</evidence>
<proteinExistence type="inferred from homology"/>
<dbReference type="PANTHER" id="PTHR13528:SF2">
    <property type="entry name" value="LARGE RIBOSOMAL SUBUNIT PROTEIN BL28M"/>
    <property type="match status" value="1"/>
</dbReference>
<evidence type="ECO:0000256" key="3">
    <source>
        <dbReference type="ARBA" id="ARBA00023274"/>
    </source>
</evidence>
<accession>A0A0A9Z1Q8</accession>
<dbReference type="GO" id="GO:0003735">
    <property type="term" value="F:structural constituent of ribosome"/>
    <property type="evidence" value="ECO:0007669"/>
    <property type="project" value="InterPro"/>
</dbReference>